<comment type="caution">
    <text evidence="3">The sequence shown here is derived from an EMBL/GenBank/DDBJ whole genome shotgun (WGS) entry which is preliminary data.</text>
</comment>
<evidence type="ECO:0000256" key="1">
    <source>
        <dbReference type="ARBA" id="ARBA00022729"/>
    </source>
</evidence>
<evidence type="ECO:0000313" key="4">
    <source>
        <dbReference type="Proteomes" id="UP000663868"/>
    </source>
</evidence>
<feature type="transmembrane region" description="Helical" evidence="2">
    <location>
        <begin position="844"/>
        <end position="861"/>
    </location>
</feature>
<feature type="transmembrane region" description="Helical" evidence="2">
    <location>
        <begin position="471"/>
        <end position="489"/>
    </location>
</feature>
<gene>
    <name evidence="3" type="ORF">KXQ929_LOCUS24330</name>
</gene>
<reference evidence="3" key="1">
    <citation type="submission" date="2021-02" db="EMBL/GenBank/DDBJ databases">
        <authorList>
            <person name="Nowell W R."/>
        </authorList>
    </citation>
    <scope>NUCLEOTIDE SEQUENCE</scope>
</reference>
<dbReference type="Proteomes" id="UP000663868">
    <property type="component" value="Unassembled WGS sequence"/>
</dbReference>
<dbReference type="Pfam" id="PF13517">
    <property type="entry name" value="FG-GAP_3"/>
    <property type="match status" value="2"/>
</dbReference>
<keyword evidence="2" id="KW-0812">Transmembrane</keyword>
<feature type="transmembrane region" description="Helical" evidence="2">
    <location>
        <begin position="1379"/>
        <end position="1398"/>
    </location>
</feature>
<evidence type="ECO:0000313" key="3">
    <source>
        <dbReference type="EMBL" id="CAF3928639.1"/>
    </source>
</evidence>
<name>A0A819J8J5_9BILA</name>
<evidence type="ECO:0000256" key="2">
    <source>
        <dbReference type="SAM" id="Phobius"/>
    </source>
</evidence>
<feature type="transmembrane region" description="Helical" evidence="2">
    <location>
        <begin position="1307"/>
        <end position="1323"/>
    </location>
</feature>
<organism evidence="3 4">
    <name type="scientific">Adineta steineri</name>
    <dbReference type="NCBI Taxonomy" id="433720"/>
    <lineage>
        <taxon>Eukaryota</taxon>
        <taxon>Metazoa</taxon>
        <taxon>Spiralia</taxon>
        <taxon>Gnathifera</taxon>
        <taxon>Rotifera</taxon>
        <taxon>Eurotatoria</taxon>
        <taxon>Bdelloidea</taxon>
        <taxon>Adinetida</taxon>
        <taxon>Adinetidae</taxon>
        <taxon>Adineta</taxon>
    </lineage>
</organism>
<keyword evidence="2" id="KW-0472">Membrane</keyword>
<feature type="transmembrane region" description="Helical" evidence="2">
    <location>
        <begin position="43"/>
        <end position="65"/>
    </location>
</feature>
<accession>A0A819J8J5</accession>
<proteinExistence type="predicted"/>
<dbReference type="SUPFAM" id="SSF69318">
    <property type="entry name" value="Integrin alpha N-terminal domain"/>
    <property type="match status" value="2"/>
</dbReference>
<protein>
    <submittedName>
        <fullName evidence="3">Uncharacterized protein</fullName>
    </submittedName>
</protein>
<feature type="transmembrane region" description="Helical" evidence="2">
    <location>
        <begin position="927"/>
        <end position="945"/>
    </location>
</feature>
<sequence>MPSKEDLHRLFNFLKSHLYRFNLFNTASENETIIQNERRSTRLYLVLLVTAMTVFLVYYSAALYIEDVFIPSPSLDEYDRIQNETSLQCPCTNIAVKYEVFAEIVPIYDQLCESDFVSDEWINHLFRLYEQSWNNSIPVDFRRIGVFQFQTLRSLCRLASDTINRNLQSFNYTDFVQSLLVSPETFKDQIDSFINEFIDETPKAFLRAFNFMQDTTAQSLFMTGASITSVRPVRQYGVEIEQYGIIPYPGINYTFTDNSTCVCSSSTATTCMGLATFDNNVLPGFQTGCYMLNALMNSTLEAFDNQTLINKLNNSSRSFQKSSSSNSHSKIEKLLSQMFVESWSNSSSYEKYFQKCAPKSCSYKKIHHHSFWEILLSLIGFFQGASTVLGILAPLLITQVWPKVRNKICKRTSPTTETVVAETIPPISRSTRLKMLLQQIKQKLLEFNLFKSIPRSTDETILRQQRHTTRLYLVLLLVASITLIFYVFLEFVTINKTIESPSLETFTRLNKEYPLTLDCPCTHTSFEYKQVFSDIEIEYHEICSSEFITARWIQLQFIEFPVRVFYINDIRFQSQMHFQLLSTLCRVAKQTIDDNLQSFYRTKFITPKVIDNLSFQIESELILEQFKRTVPESYRPTLQLIEANTEINQLIVPLNSIFRSQRDVHNKEVVHLEPETTALHNRPQCMDNLGPACDVHCECSFLVPNYPNECLLKTFVWNEDGYRETIPGMRLTVSPVRSVLISTLECFYDATCLSGITRKINSLVSPTNFSTLRLSSLAMNERQNDTIDMLAKKLFIRSWSNQNSSYESYFNQCHPLSCQYSYRSRFDTIDAVTRITGTLGALNFLLKLIVPYLIKLLYYVWAKIKSRRQNTIRPLVETVSTRRVIYDRLRVSFQYIKKSIVEFNIFSTIPPSQNLNNLRRNRRLTRIYFTLLLISLLILVVYTSLTKETIPATIESPSIPSYLELYNQYSLTFQCSYSNLSVKYDKFIQIEPQRHPICLSDLFSSDRYDTVWSMDDFYDDNNKKNKSTLVFDEDDFRAWIESQIKLVSNMCSLSKNLLTSSLSVWLQRDFITARVITRDEFHAQINGSLEESKRTISNELVLLFKLMQVTNLANQLATTQSSNWEFIVNSIYNVSSKIDIFSVNPKIYQDQLYALTLPRTYNEENCSCVLQSNCTRFSTFPYMVSNQLINQTLPNFLSGCLPLDAMLQSSFSCFYNQTCLSLLQTSIYYAKPFPIETLIPSSSFSSNRTVETILAQLFVEEWVQNVSFDHYYEECAPKLCQYSHPLPFNGAYFLTKIFSILGGLSKILRYIVSFIAMIVMKLVNRRRKRRVASYPNMVETNLDNLTLNTIPNVPVATIEVNIDPIQEQSETSTNRTDRIITICLCLLVIVTIVVASVISTGKRDTKYIPITTSITTLITTTEITESATISTEICYMTLINQSENYSIGHDARSFILRDLNGDSFLDLAVANYGDDTFSILFGNGNGAFQPQQVYSTGYESYPWGIASGDFNNDTFLDIAVTLSKAKEIVIFSGIASNGLFNKVPHKLLSSCWIYDEIRLLKVHDLNGDGCLDLLFHCKEPGSKGDRFVAALYRGDRCQDRYQVSDIVHSVYTESFVVGDFDHDGQQDDIGLCRTDSRVYIFFANNYEENPMFKLKDQYKIHGIPQSIIHGRFNDDDFDDIALVSPQSDGLHVLLATGDGNFLQQIYHIKNSPTSVARINFNNDSIDDLAILNSHQTLLIYLGTKLGIFSEAKISFHIGKKCTNQCFRSLTVADLNRDGKDDLIFIDPVTETIQILLSANCNKHF</sequence>
<keyword evidence="2" id="KW-1133">Transmembrane helix</keyword>
<dbReference type="Gene3D" id="2.130.10.130">
    <property type="entry name" value="Integrin alpha, N-terminal"/>
    <property type="match status" value="2"/>
</dbReference>
<dbReference type="EMBL" id="CAJOBB010002010">
    <property type="protein sequence ID" value="CAF3928639.1"/>
    <property type="molecule type" value="Genomic_DNA"/>
</dbReference>
<dbReference type="InterPro" id="IPR028994">
    <property type="entry name" value="Integrin_alpha_N"/>
</dbReference>
<dbReference type="PANTHER" id="PTHR46580">
    <property type="entry name" value="SENSOR KINASE-RELATED"/>
    <property type="match status" value="1"/>
</dbReference>
<keyword evidence="1" id="KW-0732">Signal</keyword>
<dbReference type="InterPro" id="IPR013517">
    <property type="entry name" value="FG-GAP"/>
</dbReference>
<feature type="transmembrane region" description="Helical" evidence="2">
    <location>
        <begin position="371"/>
        <end position="397"/>
    </location>
</feature>